<dbReference type="AlphaFoldDB" id="A0A4Q4N2U5"/>
<accession>A0A4Q4N2U5</accession>
<evidence type="ECO:0000256" key="1">
    <source>
        <dbReference type="SAM" id="SignalP"/>
    </source>
</evidence>
<evidence type="ECO:0000313" key="2">
    <source>
        <dbReference type="EMBL" id="RYN68228.1"/>
    </source>
</evidence>
<protein>
    <submittedName>
        <fullName evidence="2">Uncharacterized protein</fullName>
    </submittedName>
</protein>
<dbReference type="EMBL" id="PDXD01000049">
    <property type="protein sequence ID" value="RYN68228.1"/>
    <property type="molecule type" value="Genomic_DNA"/>
</dbReference>
<dbReference type="Proteomes" id="UP000291422">
    <property type="component" value="Unassembled WGS sequence"/>
</dbReference>
<gene>
    <name evidence="2" type="ORF">AA0117_g11252</name>
</gene>
<feature type="chain" id="PRO_5020376897" evidence="1">
    <location>
        <begin position="21"/>
        <end position="104"/>
    </location>
</feature>
<organism evidence="2 3">
    <name type="scientific">Alternaria alternata</name>
    <name type="common">Alternaria rot fungus</name>
    <name type="synonym">Torula alternata</name>
    <dbReference type="NCBI Taxonomy" id="5599"/>
    <lineage>
        <taxon>Eukaryota</taxon>
        <taxon>Fungi</taxon>
        <taxon>Dikarya</taxon>
        <taxon>Ascomycota</taxon>
        <taxon>Pezizomycotina</taxon>
        <taxon>Dothideomycetes</taxon>
        <taxon>Pleosporomycetidae</taxon>
        <taxon>Pleosporales</taxon>
        <taxon>Pleosporineae</taxon>
        <taxon>Pleosporaceae</taxon>
        <taxon>Alternaria</taxon>
        <taxon>Alternaria sect. Alternaria</taxon>
        <taxon>Alternaria alternata complex</taxon>
    </lineage>
</organism>
<evidence type="ECO:0000313" key="3">
    <source>
        <dbReference type="Proteomes" id="UP000291422"/>
    </source>
</evidence>
<proteinExistence type="predicted"/>
<sequence>MRFSVAVSALFVLMSSFVSADLHKEGLCIDKIGGQYVYNADATKKACDAYLQRNTGDKQWDKCPDCKMTEVGKLNLCQSLENHIGGDELNYYCTQNGAGDSLAS</sequence>
<feature type="signal peptide" evidence="1">
    <location>
        <begin position="1"/>
        <end position="20"/>
    </location>
</feature>
<keyword evidence="1" id="KW-0732">Signal</keyword>
<comment type="caution">
    <text evidence="2">The sequence shown here is derived from an EMBL/GenBank/DDBJ whole genome shotgun (WGS) entry which is preliminary data.</text>
</comment>
<reference evidence="3" key="1">
    <citation type="journal article" date="2019" name="bioRxiv">
        <title>Genomics, evolutionary history and diagnostics of the Alternaria alternata species group including apple and Asian pear pathotypes.</title>
        <authorList>
            <person name="Armitage A.D."/>
            <person name="Cockerton H.M."/>
            <person name="Sreenivasaprasad S."/>
            <person name="Woodhall J.W."/>
            <person name="Lane C.R."/>
            <person name="Harrison R.J."/>
            <person name="Clarkson J.P."/>
        </authorList>
    </citation>
    <scope>NUCLEOTIDE SEQUENCE [LARGE SCALE GENOMIC DNA]</scope>
    <source>
        <strain evidence="3">FERA 1177</strain>
    </source>
</reference>
<dbReference type="VEuPathDB" id="FungiDB:CC77DRAFT_922815"/>
<name>A0A4Q4N2U5_ALTAL</name>